<accession>A0A0D1A1F1</accession>
<feature type="transmembrane region" description="Helical" evidence="1">
    <location>
        <begin position="156"/>
        <end position="184"/>
    </location>
</feature>
<proteinExistence type="predicted"/>
<protein>
    <submittedName>
        <fullName evidence="2">Conjugal transfer protein TraX</fullName>
    </submittedName>
</protein>
<feature type="transmembrane region" description="Helical" evidence="1">
    <location>
        <begin position="243"/>
        <end position="264"/>
    </location>
</feature>
<evidence type="ECO:0000256" key="1">
    <source>
        <dbReference type="SAM" id="Phobius"/>
    </source>
</evidence>
<dbReference type="InterPro" id="IPR008875">
    <property type="entry name" value="TraX"/>
</dbReference>
<dbReference type="Proteomes" id="UP000032250">
    <property type="component" value="Unassembled WGS sequence"/>
</dbReference>
<dbReference type="PATRIC" id="fig|1379739.3.peg.3164"/>
<feature type="transmembrane region" description="Helical" evidence="1">
    <location>
        <begin position="218"/>
        <end position="234"/>
    </location>
</feature>
<dbReference type="HOGENOM" id="CLU_074054_3_0_9"/>
<keyword evidence="1" id="KW-1133">Transmembrane helix</keyword>
<evidence type="ECO:0000313" key="3">
    <source>
        <dbReference type="Proteomes" id="UP000032250"/>
    </source>
</evidence>
<keyword evidence="1" id="KW-0812">Transmembrane</keyword>
<gene>
    <name evidence="2" type="ORF">N495_13855</name>
</gene>
<reference evidence="2 3" key="1">
    <citation type="submission" date="2014-06" db="EMBL/GenBank/DDBJ databases">
        <title>Genome characterization of distinct group I Clostridium botulinum lineages.</title>
        <authorList>
            <person name="Giordani F."/>
            <person name="Anselmo A."/>
            <person name="Fillo S."/>
            <person name="Palozzi A.M."/>
            <person name="Fortunato A."/>
            <person name="Gentile B."/>
            <person name="Ciammaruconi A."/>
            <person name="Anniballi F."/>
            <person name="De Medici D."/>
            <person name="Lista F."/>
        </authorList>
    </citation>
    <scope>NUCLEOTIDE SEQUENCE [LARGE SCALE GENOMIC DNA]</scope>
    <source>
        <strain evidence="2 3">B2 450</strain>
    </source>
</reference>
<name>A0A0D1A1F1_CLOBO</name>
<feature type="transmembrane region" description="Helical" evidence="1">
    <location>
        <begin position="7"/>
        <end position="25"/>
    </location>
</feature>
<keyword evidence="1" id="KW-0472">Membrane</keyword>
<dbReference type="Pfam" id="PF05857">
    <property type="entry name" value="TraX"/>
    <property type="match status" value="1"/>
</dbReference>
<feature type="transmembrane region" description="Helical" evidence="1">
    <location>
        <begin position="37"/>
        <end position="58"/>
    </location>
</feature>
<dbReference type="EMBL" id="JXSU01000007">
    <property type="protein sequence ID" value="KIS24608.1"/>
    <property type="molecule type" value="Genomic_DNA"/>
</dbReference>
<feature type="transmembrane region" description="Helical" evidence="1">
    <location>
        <begin position="70"/>
        <end position="88"/>
    </location>
</feature>
<dbReference type="RefSeq" id="WP_003484219.1">
    <property type="nucleotide sequence ID" value="NZ_JXSU01000007.1"/>
</dbReference>
<evidence type="ECO:0000313" key="2">
    <source>
        <dbReference type="EMBL" id="KIS24608.1"/>
    </source>
</evidence>
<dbReference type="AlphaFoldDB" id="A0A0D1A1F1"/>
<feature type="transmembrane region" description="Helical" evidence="1">
    <location>
        <begin position="191"/>
        <end position="212"/>
    </location>
</feature>
<organism evidence="2 3">
    <name type="scientific">Clostridium botulinum B2 450</name>
    <dbReference type="NCBI Taxonomy" id="1379739"/>
    <lineage>
        <taxon>Bacteria</taxon>
        <taxon>Bacillati</taxon>
        <taxon>Bacillota</taxon>
        <taxon>Clostridia</taxon>
        <taxon>Eubacteriales</taxon>
        <taxon>Clostridiaceae</taxon>
        <taxon>Clostridium</taxon>
    </lineage>
</organism>
<comment type="caution">
    <text evidence="2">The sequence shown here is derived from an EMBL/GenBank/DDBJ whole genome shotgun (WGS) entry which is preliminary data.</text>
</comment>
<sequence>MKEKGLTGFQLKLIGLFLMIFDHIHEMFGFTNSIPVAFNWVGRIVAPIFIFMTVQGFIHTRNRKKYATRLYIGSVLMSLGNSFIPKYFERTDSFGLMNNIFTTLFVIVMYLSIIEYLGKAIKEKKVLGIIKGICLFILPIVIGFVMIMNITAPGMMYAMFLIPTPLLVEGGPVFILLGIIMYLFKEKKNMLIIVYSALSIIIMLTGGDITIQGLLFKNYQWMMIFAAPLFYLYNGKKGKGMKYLFYVFYPAHIYIFYIISVYMMKR</sequence>
<dbReference type="OrthoDB" id="9781069at2"/>
<feature type="transmembrane region" description="Helical" evidence="1">
    <location>
        <begin position="100"/>
        <end position="117"/>
    </location>
</feature>
<feature type="transmembrane region" description="Helical" evidence="1">
    <location>
        <begin position="129"/>
        <end position="150"/>
    </location>
</feature>